<sequence length="224" mass="25473">MSGPEPPGANRLAKSLAALLRKSRSSGDPESMVLHNGLHVQVETVHEDVLRLWRKAGHPSPDEAATVATAVGWAVYDADWESTEGTRYLVVRQRPEVEDDHPDDVPPWEDRPPVVLSGVLFAVPEPHPYPEVAQRLRRSYTPPRGRFMCHRDELSAAEQSEFAWFVLDRLPKAEKRHEHALTHYAQRVLGLRQLLHWRGLTREQARTVMRACAAQYPLARPERP</sequence>
<comment type="caution">
    <text evidence="1">The sequence shown here is derived from an EMBL/GenBank/DDBJ whole genome shotgun (WGS) entry which is preliminary data.</text>
</comment>
<evidence type="ECO:0000313" key="2">
    <source>
        <dbReference type="Proteomes" id="UP001596317"/>
    </source>
</evidence>
<evidence type="ECO:0000313" key="1">
    <source>
        <dbReference type="EMBL" id="MFC6662929.1"/>
    </source>
</evidence>
<organism evidence="1 2">
    <name type="scientific">Deinococcus multiflagellatus</name>
    <dbReference type="NCBI Taxonomy" id="1656887"/>
    <lineage>
        <taxon>Bacteria</taxon>
        <taxon>Thermotogati</taxon>
        <taxon>Deinococcota</taxon>
        <taxon>Deinococci</taxon>
        <taxon>Deinococcales</taxon>
        <taxon>Deinococcaceae</taxon>
        <taxon>Deinococcus</taxon>
    </lineage>
</organism>
<accession>A0ABW1ZT61</accession>
<reference evidence="2" key="1">
    <citation type="journal article" date="2019" name="Int. J. Syst. Evol. Microbiol.">
        <title>The Global Catalogue of Microorganisms (GCM) 10K type strain sequencing project: providing services to taxonomists for standard genome sequencing and annotation.</title>
        <authorList>
            <consortium name="The Broad Institute Genomics Platform"/>
            <consortium name="The Broad Institute Genome Sequencing Center for Infectious Disease"/>
            <person name="Wu L."/>
            <person name="Ma J."/>
        </authorList>
    </citation>
    <scope>NUCLEOTIDE SEQUENCE [LARGE SCALE GENOMIC DNA]</scope>
    <source>
        <strain evidence="2">CCUG 63830</strain>
    </source>
</reference>
<protein>
    <submittedName>
        <fullName evidence="1">Uncharacterized protein</fullName>
    </submittedName>
</protein>
<keyword evidence="2" id="KW-1185">Reference proteome</keyword>
<dbReference type="RefSeq" id="WP_224611788.1">
    <property type="nucleotide sequence ID" value="NZ_JAIQXV010000020.1"/>
</dbReference>
<dbReference type="Proteomes" id="UP001596317">
    <property type="component" value="Unassembled WGS sequence"/>
</dbReference>
<dbReference type="EMBL" id="JBHSWB010000002">
    <property type="protein sequence ID" value="MFC6662929.1"/>
    <property type="molecule type" value="Genomic_DNA"/>
</dbReference>
<gene>
    <name evidence="1" type="ORF">ACFP90_23075</name>
</gene>
<proteinExistence type="predicted"/>
<name>A0ABW1ZT61_9DEIO</name>